<dbReference type="AlphaFoldDB" id="A0A498KCX2"/>
<dbReference type="InterPro" id="IPR001017">
    <property type="entry name" value="DH_E1"/>
</dbReference>
<evidence type="ECO:0000313" key="6">
    <source>
        <dbReference type="EMBL" id="RXI05206.1"/>
    </source>
</evidence>
<dbReference type="GO" id="GO:0005739">
    <property type="term" value="C:mitochondrion"/>
    <property type="evidence" value="ECO:0007669"/>
    <property type="project" value="TreeGrafter"/>
</dbReference>
<accession>A0A498KCX2</accession>
<dbReference type="GO" id="GO:0004591">
    <property type="term" value="F:oxoglutarate dehydrogenase (succinyl-transferring) activity"/>
    <property type="evidence" value="ECO:0007669"/>
    <property type="project" value="TreeGrafter"/>
</dbReference>
<dbReference type="STRING" id="3750.A0A498KCX2"/>
<keyword evidence="4" id="KW-0786">Thiamine pyrophosphate</keyword>
<dbReference type="PANTHER" id="PTHR23152:SF4">
    <property type="entry name" value="2-OXOADIPATE DEHYDROGENASE COMPLEX COMPONENT E1"/>
    <property type="match status" value="1"/>
</dbReference>
<feature type="domain" description="Dehydrogenase E1 component" evidence="5">
    <location>
        <begin position="1"/>
        <end position="63"/>
    </location>
</feature>
<dbReference type="EMBL" id="RDQH01000328">
    <property type="protein sequence ID" value="RXI05206.1"/>
    <property type="molecule type" value="Genomic_DNA"/>
</dbReference>
<evidence type="ECO:0000256" key="1">
    <source>
        <dbReference type="ARBA" id="ARBA00001964"/>
    </source>
</evidence>
<comment type="cofactor">
    <cofactor evidence="1">
        <name>thiamine diphosphate</name>
        <dbReference type="ChEBI" id="CHEBI:58937"/>
    </cofactor>
</comment>
<name>A0A498KCX2_MALDO</name>
<evidence type="ECO:0000313" key="7">
    <source>
        <dbReference type="Proteomes" id="UP000290289"/>
    </source>
</evidence>
<sequence length="81" mass="9543">MDELSFTQPKMYKVIRNHPPALTVYQNKLLESAQVTKEDIERIQNKVNSILNEELLASKDYGKTRDFEECWQISHSPSRNF</sequence>
<dbReference type="InterPro" id="IPR029061">
    <property type="entry name" value="THDP-binding"/>
</dbReference>
<dbReference type="PANTHER" id="PTHR23152">
    <property type="entry name" value="2-OXOGLUTARATE DEHYDROGENASE"/>
    <property type="match status" value="1"/>
</dbReference>
<protein>
    <recommendedName>
        <fullName evidence="5">Dehydrogenase E1 component domain-containing protein</fullName>
    </recommendedName>
</protein>
<dbReference type="GO" id="GO:0006099">
    <property type="term" value="P:tricarboxylic acid cycle"/>
    <property type="evidence" value="ECO:0007669"/>
    <property type="project" value="TreeGrafter"/>
</dbReference>
<dbReference type="GO" id="GO:0030976">
    <property type="term" value="F:thiamine pyrophosphate binding"/>
    <property type="evidence" value="ECO:0007669"/>
    <property type="project" value="InterPro"/>
</dbReference>
<comment type="similarity">
    <text evidence="2">Belongs to the alpha-ketoglutarate dehydrogenase family.</text>
</comment>
<dbReference type="InterPro" id="IPR011603">
    <property type="entry name" value="2oxoglutarate_DH_E1"/>
</dbReference>
<reference evidence="6 7" key="1">
    <citation type="submission" date="2018-10" db="EMBL/GenBank/DDBJ databases">
        <title>A high-quality apple genome assembly.</title>
        <authorList>
            <person name="Hu J."/>
        </authorList>
    </citation>
    <scope>NUCLEOTIDE SEQUENCE [LARGE SCALE GENOMIC DNA]</scope>
    <source>
        <strain evidence="7">cv. HFTH1</strain>
        <tissue evidence="6">Young leaf</tissue>
    </source>
</reference>
<evidence type="ECO:0000256" key="2">
    <source>
        <dbReference type="ARBA" id="ARBA00006936"/>
    </source>
</evidence>
<dbReference type="Gene3D" id="3.40.50.970">
    <property type="match status" value="1"/>
</dbReference>
<dbReference type="Proteomes" id="UP000290289">
    <property type="component" value="Chromosome 2"/>
</dbReference>
<organism evidence="6 7">
    <name type="scientific">Malus domestica</name>
    <name type="common">Apple</name>
    <name type="synonym">Pyrus malus</name>
    <dbReference type="NCBI Taxonomy" id="3750"/>
    <lineage>
        <taxon>Eukaryota</taxon>
        <taxon>Viridiplantae</taxon>
        <taxon>Streptophyta</taxon>
        <taxon>Embryophyta</taxon>
        <taxon>Tracheophyta</taxon>
        <taxon>Spermatophyta</taxon>
        <taxon>Magnoliopsida</taxon>
        <taxon>eudicotyledons</taxon>
        <taxon>Gunneridae</taxon>
        <taxon>Pentapetalae</taxon>
        <taxon>rosids</taxon>
        <taxon>fabids</taxon>
        <taxon>Rosales</taxon>
        <taxon>Rosaceae</taxon>
        <taxon>Amygdaloideae</taxon>
        <taxon>Maleae</taxon>
        <taxon>Malus</taxon>
    </lineage>
</organism>
<dbReference type="SUPFAM" id="SSF52518">
    <property type="entry name" value="Thiamin diphosphate-binding fold (THDP-binding)"/>
    <property type="match status" value="1"/>
</dbReference>
<evidence type="ECO:0000256" key="3">
    <source>
        <dbReference type="ARBA" id="ARBA00023002"/>
    </source>
</evidence>
<proteinExistence type="inferred from homology"/>
<keyword evidence="3" id="KW-0560">Oxidoreductase</keyword>
<keyword evidence="7" id="KW-1185">Reference proteome</keyword>
<evidence type="ECO:0000256" key="4">
    <source>
        <dbReference type="ARBA" id="ARBA00023052"/>
    </source>
</evidence>
<dbReference type="GO" id="GO:0045252">
    <property type="term" value="C:oxoglutarate dehydrogenase complex"/>
    <property type="evidence" value="ECO:0007669"/>
    <property type="project" value="TreeGrafter"/>
</dbReference>
<dbReference type="Pfam" id="PF00676">
    <property type="entry name" value="E1_dh"/>
    <property type="match status" value="1"/>
</dbReference>
<evidence type="ECO:0000259" key="5">
    <source>
        <dbReference type="Pfam" id="PF00676"/>
    </source>
</evidence>
<gene>
    <name evidence="6" type="ORF">DVH24_006463</name>
</gene>
<comment type="caution">
    <text evidence="6">The sequence shown here is derived from an EMBL/GenBank/DDBJ whole genome shotgun (WGS) entry which is preliminary data.</text>
</comment>